<keyword evidence="2" id="KW-1185">Reference proteome</keyword>
<dbReference type="Proteomes" id="UP001163739">
    <property type="component" value="Chromosome"/>
</dbReference>
<protein>
    <submittedName>
        <fullName evidence="1">Uncharacterized protein</fullName>
    </submittedName>
</protein>
<organism evidence="1 2">
    <name type="scientific">Alkalimarinus alittae</name>
    <dbReference type="NCBI Taxonomy" id="2961619"/>
    <lineage>
        <taxon>Bacteria</taxon>
        <taxon>Pseudomonadati</taxon>
        <taxon>Pseudomonadota</taxon>
        <taxon>Gammaproteobacteria</taxon>
        <taxon>Alteromonadales</taxon>
        <taxon>Alteromonadaceae</taxon>
        <taxon>Alkalimarinus</taxon>
    </lineage>
</organism>
<dbReference type="EMBL" id="CP100390">
    <property type="protein sequence ID" value="UZE95149.1"/>
    <property type="molecule type" value="Genomic_DNA"/>
</dbReference>
<accession>A0ABY6MZG8</accession>
<sequence length="56" mass="6589">MDRQINNQAESIQENQAREQAFIDYLIWSVAHDQDPHNLYDDPIAVFRSETQQEVA</sequence>
<gene>
    <name evidence="1" type="ORF">NKI27_13875</name>
</gene>
<reference evidence="1" key="1">
    <citation type="submission" date="2022-06" db="EMBL/GenBank/DDBJ databases">
        <title>Alkalimarinus sp. nov., isolated from gut of a Alitta virens.</title>
        <authorList>
            <person name="Yang A.I."/>
            <person name="Shin N.-R."/>
        </authorList>
    </citation>
    <scope>NUCLEOTIDE SEQUENCE</scope>
    <source>
        <strain evidence="1">A2M4</strain>
    </source>
</reference>
<dbReference type="RefSeq" id="WP_265046638.1">
    <property type="nucleotide sequence ID" value="NZ_CP100390.1"/>
</dbReference>
<proteinExistence type="predicted"/>
<name>A0ABY6MZG8_9ALTE</name>
<evidence type="ECO:0000313" key="2">
    <source>
        <dbReference type="Proteomes" id="UP001163739"/>
    </source>
</evidence>
<evidence type="ECO:0000313" key="1">
    <source>
        <dbReference type="EMBL" id="UZE95149.1"/>
    </source>
</evidence>